<comment type="subcellular location">
    <subcellularLocation>
        <location evidence="5">Cell inner membrane</location>
        <topology evidence="5">Multi-pass membrane protein</topology>
    </subcellularLocation>
</comment>
<sequence length="207" mass="23592">MTDTAPKPARKPLNPILKQVLDLGPTVFFVVLYFLIKDDVFVIGGTEYSGFIMASVFFIPVLLASMAVLWALTRQISRIQVFTAFMVIFFGALTAWFNDERFFKMKTSIVYGLFAVLLGIGLLRGRSYLQWVMSDALPMAPEGWMILTRRLCLFFAGMAVLNELTWRLLSDSAWVMIESFGFPLLMFGFLFWQFTSLAPYLPDDEAK</sequence>
<organism evidence="6 7">
    <name type="scientific">Ketogulonicigenium vulgare (strain WSH-001)</name>
    <dbReference type="NCBI Taxonomy" id="759362"/>
    <lineage>
        <taxon>Bacteria</taxon>
        <taxon>Pseudomonadati</taxon>
        <taxon>Pseudomonadota</taxon>
        <taxon>Alphaproteobacteria</taxon>
        <taxon>Rhodobacterales</taxon>
        <taxon>Roseobacteraceae</taxon>
        <taxon>Ketogulonicigenium</taxon>
    </lineage>
</organism>
<proteinExistence type="inferred from homology"/>
<gene>
    <name evidence="6" type="primary">ispZ</name>
    <name evidence="5" type="synonym">yciB</name>
    <name evidence="6" type="ordered locus">KVU_0548</name>
</gene>
<evidence type="ECO:0000256" key="5">
    <source>
        <dbReference type="HAMAP-Rule" id="MF_00189"/>
    </source>
</evidence>
<dbReference type="AlphaFoldDB" id="F9Y3M3"/>
<keyword evidence="7" id="KW-1185">Reference proteome</keyword>
<keyword evidence="5" id="KW-0997">Cell inner membrane</keyword>
<feature type="transmembrane region" description="Helical" evidence="5">
    <location>
        <begin position="109"/>
        <end position="129"/>
    </location>
</feature>
<keyword evidence="3 5" id="KW-1133">Transmembrane helix</keyword>
<evidence type="ECO:0000256" key="4">
    <source>
        <dbReference type="ARBA" id="ARBA00023136"/>
    </source>
</evidence>
<dbReference type="HAMAP" id="MF_00189">
    <property type="entry name" value="YciB"/>
    <property type="match status" value="1"/>
</dbReference>
<feature type="transmembrane region" description="Helical" evidence="5">
    <location>
        <begin position="48"/>
        <end position="72"/>
    </location>
</feature>
<accession>F9Y3M3</accession>
<evidence type="ECO:0000256" key="3">
    <source>
        <dbReference type="ARBA" id="ARBA00022989"/>
    </source>
</evidence>
<dbReference type="PATRIC" id="fig|759362.5.peg.573"/>
<dbReference type="OrthoDB" id="9788219at2"/>
<feature type="transmembrane region" description="Helical" evidence="5">
    <location>
        <begin position="20"/>
        <end position="36"/>
    </location>
</feature>
<feature type="transmembrane region" description="Helical" evidence="5">
    <location>
        <begin position="150"/>
        <end position="169"/>
    </location>
</feature>
<dbReference type="PANTHER" id="PTHR36917">
    <property type="entry name" value="INTRACELLULAR SEPTATION PROTEIN A-RELATED"/>
    <property type="match status" value="1"/>
</dbReference>
<keyword evidence="1 5" id="KW-1003">Cell membrane</keyword>
<keyword evidence="4 5" id="KW-0472">Membrane</keyword>
<protein>
    <recommendedName>
        <fullName evidence="5">Inner membrane-spanning protein YciB</fullName>
    </recommendedName>
</protein>
<comment type="function">
    <text evidence="5">Plays a role in cell envelope biogenesis, maintenance of cell envelope integrity and membrane homeostasis.</text>
</comment>
<dbReference type="InterPro" id="IPR006008">
    <property type="entry name" value="YciB"/>
</dbReference>
<feature type="transmembrane region" description="Helical" evidence="5">
    <location>
        <begin position="181"/>
        <end position="201"/>
    </location>
</feature>
<evidence type="ECO:0000313" key="6">
    <source>
        <dbReference type="EMBL" id="AEM40387.1"/>
    </source>
</evidence>
<name>F9Y3M3_KETVW</name>
<reference evidence="6 7" key="1">
    <citation type="journal article" date="2011" name="J. Bacteriol.">
        <title>Complete genome sequence of the industrial strain Ketogulonicigenium vulgare WSH-001.</title>
        <authorList>
            <person name="Liu L."/>
            <person name="Li Y."/>
            <person name="Zhang J."/>
            <person name="Zhou Z."/>
            <person name="Liu J."/>
            <person name="Li X."/>
            <person name="Zhou J."/>
            <person name="Du G."/>
            <person name="Wang L."/>
            <person name="Chen J."/>
        </authorList>
    </citation>
    <scope>NUCLEOTIDE SEQUENCE [LARGE SCALE GENOMIC DNA]</scope>
    <source>
        <strain evidence="6 7">WSH-001</strain>
    </source>
</reference>
<dbReference type="GO" id="GO:0005886">
    <property type="term" value="C:plasma membrane"/>
    <property type="evidence" value="ECO:0007669"/>
    <property type="project" value="UniProtKB-SubCell"/>
</dbReference>
<evidence type="ECO:0000313" key="7">
    <source>
        <dbReference type="Proteomes" id="UP000000692"/>
    </source>
</evidence>
<evidence type="ECO:0000256" key="1">
    <source>
        <dbReference type="ARBA" id="ARBA00022475"/>
    </source>
</evidence>
<evidence type="ECO:0000256" key="2">
    <source>
        <dbReference type="ARBA" id="ARBA00022692"/>
    </source>
</evidence>
<dbReference type="HOGENOM" id="CLU_089554_1_1_5"/>
<dbReference type="PANTHER" id="PTHR36917:SF1">
    <property type="entry name" value="INNER MEMBRANE-SPANNING PROTEIN YCIB"/>
    <property type="match status" value="1"/>
</dbReference>
<dbReference type="Pfam" id="PF04279">
    <property type="entry name" value="IspA"/>
    <property type="match status" value="1"/>
</dbReference>
<feature type="transmembrane region" description="Helical" evidence="5">
    <location>
        <begin position="79"/>
        <end position="97"/>
    </location>
</feature>
<comment type="similarity">
    <text evidence="5">Belongs to the YciB family.</text>
</comment>
<dbReference type="eggNOG" id="COG2917">
    <property type="taxonomic scope" value="Bacteria"/>
</dbReference>
<keyword evidence="2 5" id="KW-0812">Transmembrane</keyword>
<dbReference type="Proteomes" id="UP000000692">
    <property type="component" value="Chromosome"/>
</dbReference>
<dbReference type="KEGG" id="kvl:KVU_0548"/>
<dbReference type="EMBL" id="CP002018">
    <property type="protein sequence ID" value="AEM40387.1"/>
    <property type="molecule type" value="Genomic_DNA"/>
</dbReference>
<dbReference type="RefSeq" id="WP_013383834.1">
    <property type="nucleotide sequence ID" value="NC_017384.1"/>
</dbReference>